<dbReference type="Gene3D" id="3.30.160.100">
    <property type="entry name" value="Ribosome hibernation promotion factor-like"/>
    <property type="match status" value="1"/>
</dbReference>
<keyword evidence="5" id="KW-1185">Reference proteome</keyword>
<reference evidence="4 5" key="1">
    <citation type="submission" date="2021-03" db="EMBL/GenBank/DDBJ databases">
        <authorList>
            <person name="Peeters C."/>
        </authorList>
    </citation>
    <scope>NUCLEOTIDE SEQUENCE [LARGE SCALE GENOMIC DNA]</scope>
    <source>
        <strain evidence="4 5">LMG 26411</strain>
    </source>
</reference>
<evidence type="ECO:0000256" key="3">
    <source>
        <dbReference type="ARBA" id="ARBA00041148"/>
    </source>
</evidence>
<dbReference type="InterPro" id="IPR003489">
    <property type="entry name" value="RHF/RaiA"/>
</dbReference>
<dbReference type="PANTHER" id="PTHR33231">
    <property type="entry name" value="30S RIBOSOMAL PROTEIN"/>
    <property type="match status" value="1"/>
</dbReference>
<dbReference type="Proteomes" id="UP000672657">
    <property type="component" value="Unassembled WGS sequence"/>
</dbReference>
<sequence length="117" mass="13617">MNFKIRGHHLDITPPLHQYVVDKLSRVVRHFDQVIDVTVLLSVDNQKEKDRRQYAEVNVRVKGKDIFVQAHHQDLYAAIDELTDKLDRSVVRHKDRLQNHGRVIPKHSVALTAEAPE</sequence>
<dbReference type="SUPFAM" id="SSF69754">
    <property type="entry name" value="Ribosome binding protein Y (YfiA homologue)"/>
    <property type="match status" value="1"/>
</dbReference>
<dbReference type="RefSeq" id="WP_211958205.1">
    <property type="nucleotide sequence ID" value="NZ_CAJPVI010000079.1"/>
</dbReference>
<dbReference type="PANTHER" id="PTHR33231:SF1">
    <property type="entry name" value="30S RIBOSOMAL PROTEIN"/>
    <property type="match status" value="1"/>
</dbReference>
<gene>
    <name evidence="4" type="primary">hpf_2</name>
    <name evidence="4" type="ORF">LMG26411_07451</name>
</gene>
<protein>
    <recommendedName>
        <fullName evidence="3">Ribosome hibernation promoting factor</fullName>
    </recommendedName>
</protein>
<dbReference type="InterPro" id="IPR036567">
    <property type="entry name" value="RHF-like"/>
</dbReference>
<name>A0ABM8TUV8_9BURK</name>
<dbReference type="CDD" id="cd00552">
    <property type="entry name" value="RaiA"/>
    <property type="match status" value="1"/>
</dbReference>
<dbReference type="EMBL" id="CAJPVI010000079">
    <property type="protein sequence ID" value="CAG2160389.1"/>
    <property type="molecule type" value="Genomic_DNA"/>
</dbReference>
<organism evidence="4 5">
    <name type="scientific">Cupriavidus numazuensis</name>
    <dbReference type="NCBI Taxonomy" id="221992"/>
    <lineage>
        <taxon>Bacteria</taxon>
        <taxon>Pseudomonadati</taxon>
        <taxon>Pseudomonadota</taxon>
        <taxon>Betaproteobacteria</taxon>
        <taxon>Burkholderiales</taxon>
        <taxon>Burkholderiaceae</taxon>
        <taxon>Cupriavidus</taxon>
    </lineage>
</organism>
<dbReference type="NCBIfam" id="TIGR00741">
    <property type="entry name" value="yfiA"/>
    <property type="match status" value="1"/>
</dbReference>
<evidence type="ECO:0000313" key="4">
    <source>
        <dbReference type="EMBL" id="CAG2160389.1"/>
    </source>
</evidence>
<dbReference type="Pfam" id="PF02482">
    <property type="entry name" value="Ribosomal_S30AE"/>
    <property type="match status" value="1"/>
</dbReference>
<accession>A0ABM8TUV8</accession>
<dbReference type="InterPro" id="IPR050574">
    <property type="entry name" value="HPF/YfiA_ribosome-assoc"/>
</dbReference>
<comment type="caution">
    <text evidence="4">The sequence shown here is derived from an EMBL/GenBank/DDBJ whole genome shotgun (WGS) entry which is preliminary data.</text>
</comment>
<comment type="subunit">
    <text evidence="2">Associates exclusively with 100S ribosomes, which are dimers of 70S ribosomes.</text>
</comment>
<keyword evidence="1" id="KW-0810">Translation regulation</keyword>
<evidence type="ECO:0000313" key="5">
    <source>
        <dbReference type="Proteomes" id="UP000672657"/>
    </source>
</evidence>
<evidence type="ECO:0000256" key="2">
    <source>
        <dbReference type="ARBA" id="ARBA00038695"/>
    </source>
</evidence>
<proteinExistence type="predicted"/>
<evidence type="ECO:0000256" key="1">
    <source>
        <dbReference type="ARBA" id="ARBA00022845"/>
    </source>
</evidence>